<evidence type="ECO:0000313" key="2">
    <source>
        <dbReference type="EMBL" id="BBO91811.1"/>
    </source>
</evidence>
<dbReference type="Pfam" id="PF00753">
    <property type="entry name" value="Lactamase_B"/>
    <property type="match status" value="1"/>
</dbReference>
<dbReference type="PANTHER" id="PTHR23131">
    <property type="entry name" value="ENDORIBONUCLEASE LACTB2"/>
    <property type="match status" value="1"/>
</dbReference>
<name>A0A5K8AGQ7_9BACT</name>
<dbReference type="RefSeq" id="WP_231717133.1">
    <property type="nucleotide sequence ID" value="NZ_AP021879.1"/>
</dbReference>
<gene>
    <name evidence="2" type="ORF">DSCOOX_49910</name>
</gene>
<feature type="domain" description="Metallo-beta-lactamase" evidence="1">
    <location>
        <begin position="22"/>
        <end position="227"/>
    </location>
</feature>
<dbReference type="GO" id="GO:0016787">
    <property type="term" value="F:hydrolase activity"/>
    <property type="evidence" value="ECO:0007669"/>
    <property type="project" value="UniProtKB-KW"/>
</dbReference>
<dbReference type="InterPro" id="IPR036866">
    <property type="entry name" value="RibonucZ/Hydroxyglut_hydro"/>
</dbReference>
<evidence type="ECO:0000259" key="1">
    <source>
        <dbReference type="SMART" id="SM00849"/>
    </source>
</evidence>
<accession>A0A5K8AGQ7</accession>
<dbReference type="InterPro" id="IPR036388">
    <property type="entry name" value="WH-like_DNA-bd_sf"/>
</dbReference>
<dbReference type="EMBL" id="AP021879">
    <property type="protein sequence ID" value="BBO91811.1"/>
    <property type="molecule type" value="Genomic_DNA"/>
</dbReference>
<sequence>MEEIRPNWYRIEIPLPRTPLKYLNSYVITSREKNLIIDTGLNHVACRTAMREGLRELGVEMDRTDIFITHFHADHFSLVSMLATETTRVFFNRPDAELIESWDGINTMVDFSCRHGFPVAVLKKAFENHPGTKFGTEWTPDLKILVDGQTITYGDYTFTCVATPGHTLGHMCLYEAAEKILVAGDHLLIDITPNIQGWLDQANLLKHYLESLRKVYALDVDLVLPGHRRLFNDHRGRIDELLAHHDQRLTEVRRILSDGPMSAYETASKMTWDIRADNWAAFPPAQQWFATGEALAHLSYLEGEGQARREVNDGKTVFHRVGAP</sequence>
<evidence type="ECO:0000313" key="3">
    <source>
        <dbReference type="Proteomes" id="UP000422108"/>
    </source>
</evidence>
<keyword evidence="3" id="KW-1185">Reference proteome</keyword>
<dbReference type="InterPro" id="IPR001279">
    <property type="entry name" value="Metallo-B-lactamas"/>
</dbReference>
<organism evidence="2 3">
    <name type="scientific">Desulfosarcina ovata subsp. ovata</name>
    <dbReference type="NCBI Taxonomy" id="2752305"/>
    <lineage>
        <taxon>Bacteria</taxon>
        <taxon>Pseudomonadati</taxon>
        <taxon>Thermodesulfobacteriota</taxon>
        <taxon>Desulfobacteria</taxon>
        <taxon>Desulfobacterales</taxon>
        <taxon>Desulfosarcinaceae</taxon>
        <taxon>Desulfosarcina</taxon>
    </lineage>
</organism>
<dbReference type="AlphaFoldDB" id="A0A5K8AGQ7"/>
<proteinExistence type="predicted"/>
<dbReference type="PANTHER" id="PTHR23131:SF4">
    <property type="entry name" value="METALLO-BETA-LACTAMASE SUPERFAMILY POTEIN"/>
    <property type="match status" value="1"/>
</dbReference>
<dbReference type="InterPro" id="IPR050662">
    <property type="entry name" value="Sec-metab_biosynth-thioest"/>
</dbReference>
<dbReference type="SUPFAM" id="SSF56281">
    <property type="entry name" value="Metallo-hydrolase/oxidoreductase"/>
    <property type="match status" value="1"/>
</dbReference>
<dbReference type="Gene3D" id="1.10.10.10">
    <property type="entry name" value="Winged helix-like DNA-binding domain superfamily/Winged helix DNA-binding domain"/>
    <property type="match status" value="1"/>
</dbReference>
<keyword evidence="2" id="KW-0378">Hydrolase</keyword>
<reference evidence="2 3" key="1">
    <citation type="submission" date="2019-11" db="EMBL/GenBank/DDBJ databases">
        <title>Comparative genomics of hydrocarbon-degrading Desulfosarcina strains.</title>
        <authorList>
            <person name="Watanabe M."/>
            <person name="Kojima H."/>
            <person name="Fukui M."/>
        </authorList>
    </citation>
    <scope>NUCLEOTIDE SEQUENCE [LARGE SCALE GENOMIC DNA]</scope>
    <source>
        <strain evidence="3">oXyS1</strain>
    </source>
</reference>
<protein>
    <submittedName>
        <fullName evidence="2">MBL fold metallo-hydrolase</fullName>
    </submittedName>
</protein>
<dbReference type="Proteomes" id="UP000422108">
    <property type="component" value="Chromosome"/>
</dbReference>
<dbReference type="Gene3D" id="3.60.15.10">
    <property type="entry name" value="Ribonuclease Z/Hydroxyacylglutathione hydrolase-like"/>
    <property type="match status" value="1"/>
</dbReference>
<dbReference type="SMART" id="SM00849">
    <property type="entry name" value="Lactamase_B"/>
    <property type="match status" value="1"/>
</dbReference>